<dbReference type="PROSITE" id="PS51257">
    <property type="entry name" value="PROKAR_LIPOPROTEIN"/>
    <property type="match status" value="1"/>
</dbReference>
<keyword evidence="8 11" id="KW-0975">Bacterial flagellum</keyword>
<dbReference type="InterPro" id="IPR000527">
    <property type="entry name" value="Flag_Lring"/>
</dbReference>
<keyword evidence="14" id="KW-1185">Reference proteome</keyword>
<keyword evidence="13" id="KW-0966">Cell projection</keyword>
<dbReference type="RefSeq" id="WP_405338690.1">
    <property type="nucleotide sequence ID" value="NZ_JBANFI010000003.1"/>
</dbReference>
<dbReference type="NCBIfam" id="NF001304">
    <property type="entry name" value="PRK00249.1-4"/>
    <property type="match status" value="1"/>
</dbReference>
<evidence type="ECO:0000256" key="5">
    <source>
        <dbReference type="ARBA" id="ARBA00022729"/>
    </source>
</evidence>
<keyword evidence="13" id="KW-0969">Cilium</keyword>
<sequence length="222" mass="24121">MCNALRLVVIASLALLAACGGRPVVEPDDPHYAPVQPSQMEPPPATRGSLYHANHSPTLFGDRKAYRVGDVITVQLEERTRASNSSSTDLNRSTSVNVATPVIAGRERLNVGANLSSDRDFSGEASSDQSNSLLGSITVTVHEVYPNGNMLVRGEKWMNLNQGSEYVRVSGIVRPEDIRPNNTVSSTQLADARLTYSSTGELANANRQGWLTRFLNSGWWPL</sequence>
<dbReference type="Pfam" id="PF02107">
    <property type="entry name" value="FlgH"/>
    <property type="match status" value="1"/>
</dbReference>
<dbReference type="PRINTS" id="PR01008">
    <property type="entry name" value="FLGLRINGFLGH"/>
</dbReference>
<feature type="chain" id="PRO_5046953339" description="Flagellar L-ring protein" evidence="12">
    <location>
        <begin position="18"/>
        <end position="222"/>
    </location>
</feature>
<comment type="caution">
    <text evidence="13">The sequence shown here is derived from an EMBL/GenBank/DDBJ whole genome shotgun (WGS) entry which is preliminary data.</text>
</comment>
<organism evidence="13 14">
    <name type="scientific">Marinospirillum alkalitolerans</name>
    <dbReference type="NCBI Taxonomy" id="3123374"/>
    <lineage>
        <taxon>Bacteria</taxon>
        <taxon>Pseudomonadati</taxon>
        <taxon>Pseudomonadota</taxon>
        <taxon>Gammaproteobacteria</taxon>
        <taxon>Oceanospirillales</taxon>
        <taxon>Oceanospirillaceae</taxon>
        <taxon>Marinospirillum</taxon>
    </lineage>
</organism>
<dbReference type="HAMAP" id="MF_00415">
    <property type="entry name" value="FlgH"/>
    <property type="match status" value="1"/>
</dbReference>
<dbReference type="PANTHER" id="PTHR34933:SF1">
    <property type="entry name" value="FLAGELLAR L-RING PROTEIN"/>
    <property type="match status" value="1"/>
</dbReference>
<dbReference type="EMBL" id="JBANFI010000003">
    <property type="protein sequence ID" value="MFK7160715.1"/>
    <property type="molecule type" value="Genomic_DNA"/>
</dbReference>
<comment type="similarity">
    <text evidence="3 11">Belongs to the FlgH family.</text>
</comment>
<evidence type="ECO:0000256" key="1">
    <source>
        <dbReference type="ARBA" id="ARBA00002591"/>
    </source>
</evidence>
<evidence type="ECO:0000313" key="13">
    <source>
        <dbReference type="EMBL" id="MFK7160715.1"/>
    </source>
</evidence>
<gene>
    <name evidence="11 13" type="primary">flgH</name>
    <name evidence="13" type="ORF">V6U78_06655</name>
</gene>
<evidence type="ECO:0000256" key="8">
    <source>
        <dbReference type="ARBA" id="ARBA00023143"/>
    </source>
</evidence>
<evidence type="ECO:0000256" key="9">
    <source>
        <dbReference type="ARBA" id="ARBA00023237"/>
    </source>
</evidence>
<evidence type="ECO:0000256" key="2">
    <source>
        <dbReference type="ARBA" id="ARBA00004635"/>
    </source>
</evidence>
<name>A0ABW8PWU4_9GAMM</name>
<keyword evidence="5 11" id="KW-0732">Signal</keyword>
<keyword evidence="9 11" id="KW-0998">Cell outer membrane</keyword>
<evidence type="ECO:0000256" key="7">
    <source>
        <dbReference type="ARBA" id="ARBA00023139"/>
    </source>
</evidence>
<evidence type="ECO:0000256" key="3">
    <source>
        <dbReference type="ARBA" id="ARBA00006929"/>
    </source>
</evidence>
<proteinExistence type="inferred from homology"/>
<protein>
    <recommendedName>
        <fullName evidence="11">Flagellar L-ring protein</fullName>
    </recommendedName>
    <alternativeName>
        <fullName evidence="11">Basal body L-ring protein</fullName>
    </alternativeName>
</protein>
<keyword evidence="13" id="KW-0282">Flagellum</keyword>
<evidence type="ECO:0000256" key="11">
    <source>
        <dbReference type="HAMAP-Rule" id="MF_00415"/>
    </source>
</evidence>
<reference evidence="13 14" key="1">
    <citation type="submission" date="2024-02" db="EMBL/GenBank/DDBJ databases">
        <title>Marinospirillum sp. MEB 164 isolated from Lonar lake sediment.</title>
        <authorList>
            <person name="Joshi A."/>
            <person name="Thite S."/>
        </authorList>
    </citation>
    <scope>NUCLEOTIDE SEQUENCE [LARGE SCALE GENOMIC DNA]</scope>
    <source>
        <strain evidence="13 14">MEB164</strain>
    </source>
</reference>
<keyword evidence="10 11" id="KW-0449">Lipoprotein</keyword>
<evidence type="ECO:0000313" key="14">
    <source>
        <dbReference type="Proteomes" id="UP001621714"/>
    </source>
</evidence>
<keyword evidence="7" id="KW-0564">Palmitate</keyword>
<dbReference type="PANTHER" id="PTHR34933">
    <property type="entry name" value="FLAGELLAR L-RING PROTEIN"/>
    <property type="match status" value="1"/>
</dbReference>
<feature type="signal peptide" evidence="12">
    <location>
        <begin position="1"/>
        <end position="17"/>
    </location>
</feature>
<comment type="subunit">
    <text evidence="4 11">The basal body constitutes a major portion of the flagellar organelle and consists of four rings (L,P,S, and M) mounted on a central rod.</text>
</comment>
<keyword evidence="6 11" id="KW-0472">Membrane</keyword>
<dbReference type="Proteomes" id="UP001621714">
    <property type="component" value="Unassembled WGS sequence"/>
</dbReference>
<evidence type="ECO:0000256" key="10">
    <source>
        <dbReference type="ARBA" id="ARBA00023288"/>
    </source>
</evidence>
<accession>A0ABW8PWU4</accession>
<evidence type="ECO:0000256" key="4">
    <source>
        <dbReference type="ARBA" id="ARBA00011439"/>
    </source>
</evidence>
<evidence type="ECO:0000256" key="12">
    <source>
        <dbReference type="SAM" id="SignalP"/>
    </source>
</evidence>
<comment type="subcellular location">
    <subcellularLocation>
        <location evidence="11">Cell outer membrane</location>
        <topology evidence="11">Lipid-anchor</topology>
    </subcellularLocation>
    <subcellularLocation>
        <location evidence="11">Bacterial flagellum basal body</location>
    </subcellularLocation>
    <subcellularLocation>
        <location evidence="2">Membrane</location>
        <topology evidence="2">Lipid-anchor</topology>
    </subcellularLocation>
</comment>
<comment type="function">
    <text evidence="1 11">Assembles around the rod to form the L-ring and probably protects the motor/basal body from shearing forces during rotation.</text>
</comment>
<evidence type="ECO:0000256" key="6">
    <source>
        <dbReference type="ARBA" id="ARBA00023136"/>
    </source>
</evidence>